<keyword evidence="2" id="KW-0012">Acyltransferase</keyword>
<dbReference type="SUPFAM" id="SSF55729">
    <property type="entry name" value="Acyl-CoA N-acyltransferases (Nat)"/>
    <property type="match status" value="1"/>
</dbReference>
<dbReference type="EMBL" id="BOMB01000008">
    <property type="protein sequence ID" value="GID10492.1"/>
    <property type="molecule type" value="Genomic_DNA"/>
</dbReference>
<gene>
    <name evidence="5" type="ORF">Aru02nite_13810</name>
</gene>
<dbReference type="RefSeq" id="WP_203655800.1">
    <property type="nucleotide sequence ID" value="NZ_BAAAZM010000003.1"/>
</dbReference>
<evidence type="ECO:0000256" key="1">
    <source>
        <dbReference type="ARBA" id="ARBA00022679"/>
    </source>
</evidence>
<accession>A0A8J3NBB7</accession>
<organism evidence="5 6">
    <name type="scientific">Actinocatenispora rupis</name>
    <dbReference type="NCBI Taxonomy" id="519421"/>
    <lineage>
        <taxon>Bacteria</taxon>
        <taxon>Bacillati</taxon>
        <taxon>Actinomycetota</taxon>
        <taxon>Actinomycetes</taxon>
        <taxon>Micromonosporales</taxon>
        <taxon>Micromonosporaceae</taxon>
        <taxon>Actinocatenispora</taxon>
    </lineage>
</organism>
<feature type="domain" description="N-acetyltransferase" evidence="4">
    <location>
        <begin position="112"/>
        <end position="262"/>
    </location>
</feature>
<keyword evidence="6" id="KW-1185">Reference proteome</keyword>
<dbReference type="PANTHER" id="PTHR43420:SF3">
    <property type="entry name" value="N-ACETYLTRANSFERASE DOMAIN-CONTAINING PROTEIN"/>
    <property type="match status" value="1"/>
</dbReference>
<dbReference type="PROSITE" id="PS51186">
    <property type="entry name" value="GNAT"/>
    <property type="match status" value="1"/>
</dbReference>
<dbReference type="InterPro" id="IPR050680">
    <property type="entry name" value="YpeA/RimI_acetyltransf"/>
</dbReference>
<dbReference type="InterPro" id="IPR000182">
    <property type="entry name" value="GNAT_dom"/>
</dbReference>
<dbReference type="Pfam" id="PF00583">
    <property type="entry name" value="Acetyltransf_1"/>
    <property type="match status" value="1"/>
</dbReference>
<reference evidence="5" key="1">
    <citation type="submission" date="2021-01" db="EMBL/GenBank/DDBJ databases">
        <title>Whole genome shotgun sequence of Actinocatenispora rupis NBRC 107355.</title>
        <authorList>
            <person name="Komaki H."/>
            <person name="Tamura T."/>
        </authorList>
    </citation>
    <scope>NUCLEOTIDE SEQUENCE</scope>
    <source>
        <strain evidence="5">NBRC 107355</strain>
    </source>
</reference>
<dbReference type="PANTHER" id="PTHR43420">
    <property type="entry name" value="ACETYLTRANSFERASE"/>
    <property type="match status" value="1"/>
</dbReference>
<proteinExistence type="predicted"/>
<protein>
    <recommendedName>
        <fullName evidence="4">N-acetyltransferase domain-containing protein</fullName>
    </recommendedName>
</protein>
<feature type="region of interest" description="Disordered" evidence="3">
    <location>
        <begin position="254"/>
        <end position="274"/>
    </location>
</feature>
<dbReference type="Proteomes" id="UP000612808">
    <property type="component" value="Unassembled WGS sequence"/>
</dbReference>
<evidence type="ECO:0000259" key="4">
    <source>
        <dbReference type="PROSITE" id="PS51186"/>
    </source>
</evidence>
<name>A0A8J3NBB7_9ACTN</name>
<evidence type="ECO:0000256" key="3">
    <source>
        <dbReference type="SAM" id="MobiDB-lite"/>
    </source>
</evidence>
<dbReference type="GO" id="GO:0016747">
    <property type="term" value="F:acyltransferase activity, transferring groups other than amino-acyl groups"/>
    <property type="evidence" value="ECO:0007669"/>
    <property type="project" value="InterPro"/>
</dbReference>
<dbReference type="AlphaFoldDB" id="A0A8J3NBB7"/>
<evidence type="ECO:0000256" key="2">
    <source>
        <dbReference type="ARBA" id="ARBA00023315"/>
    </source>
</evidence>
<keyword evidence="1" id="KW-0808">Transferase</keyword>
<comment type="caution">
    <text evidence="5">The sequence shown here is derived from an EMBL/GenBank/DDBJ whole genome shotgun (WGS) entry which is preliminary data.</text>
</comment>
<dbReference type="InterPro" id="IPR016181">
    <property type="entry name" value="Acyl_CoA_acyltransferase"/>
</dbReference>
<evidence type="ECO:0000313" key="5">
    <source>
        <dbReference type="EMBL" id="GID10492.1"/>
    </source>
</evidence>
<dbReference type="Gene3D" id="3.40.630.30">
    <property type="match status" value="1"/>
</dbReference>
<evidence type="ECO:0000313" key="6">
    <source>
        <dbReference type="Proteomes" id="UP000612808"/>
    </source>
</evidence>
<sequence length="274" mass="28349">MTDSEYARAVAFGHAVARRQAASVVDVPGGFVTLDPAYPVVRDLNRLHVTGPATAAELVATADDVLGTAGLAYRVVSVDGPADGELVAGFTAAGYEAGRELLMSYGGAPDPPMPAPVAAVGLDALLGPVERAWRESVPGLSDTAYEQLTGQRTRRPPGTVFLAVTGPDGTPCAWCELYLSPSDGVAQIEDVLTRPAYRRRGYAAALLAAGVRRAAAAGCDLTFLRVDPDDGPVGLYRRLGFYSLGHAHRFDRAGAGAAQPRPSGGPDQPAAVPG</sequence>